<evidence type="ECO:0000313" key="3">
    <source>
        <dbReference type="EMBL" id="GAA5493868.1"/>
    </source>
</evidence>
<dbReference type="InterPro" id="IPR051532">
    <property type="entry name" value="Ester_Hydrolysis_Enzymes"/>
</dbReference>
<dbReference type="EMBL" id="BAABRL010000001">
    <property type="protein sequence ID" value="GAA5493868.1"/>
    <property type="molecule type" value="Genomic_DNA"/>
</dbReference>
<proteinExistence type="predicted"/>
<organism evidence="3 4">
    <name type="scientific">Rubritalea halochordaticola</name>
    <dbReference type="NCBI Taxonomy" id="714537"/>
    <lineage>
        <taxon>Bacteria</taxon>
        <taxon>Pseudomonadati</taxon>
        <taxon>Verrucomicrobiota</taxon>
        <taxon>Verrucomicrobiia</taxon>
        <taxon>Verrucomicrobiales</taxon>
        <taxon>Rubritaleaceae</taxon>
        <taxon>Rubritalea</taxon>
    </lineage>
</organism>
<dbReference type="SUPFAM" id="SSF52266">
    <property type="entry name" value="SGNH hydrolase"/>
    <property type="match status" value="1"/>
</dbReference>
<dbReference type="InterPro" id="IPR036514">
    <property type="entry name" value="SGNH_hydro_sf"/>
</dbReference>
<feature type="signal peptide" evidence="1">
    <location>
        <begin position="1"/>
        <end position="21"/>
    </location>
</feature>
<reference evidence="3 4" key="1">
    <citation type="submission" date="2024-02" db="EMBL/GenBank/DDBJ databases">
        <title>Rubritalea halochordaticola NBRC 107102.</title>
        <authorList>
            <person name="Ichikawa N."/>
            <person name="Katano-Makiyama Y."/>
            <person name="Hidaka K."/>
        </authorList>
    </citation>
    <scope>NUCLEOTIDE SEQUENCE [LARGE SCALE GENOMIC DNA]</scope>
    <source>
        <strain evidence="3 4">NBRC 107102</strain>
    </source>
</reference>
<comment type="caution">
    <text evidence="3">The sequence shown here is derived from an EMBL/GenBank/DDBJ whole genome shotgun (WGS) entry which is preliminary data.</text>
</comment>
<dbReference type="PANTHER" id="PTHR30383">
    <property type="entry name" value="THIOESTERASE 1/PROTEASE 1/LYSOPHOSPHOLIPASE L1"/>
    <property type="match status" value="1"/>
</dbReference>
<feature type="domain" description="SGNH hydrolase-type esterase" evidence="2">
    <location>
        <begin position="45"/>
        <end position="235"/>
    </location>
</feature>
<dbReference type="CDD" id="cd01834">
    <property type="entry name" value="SGNH_hydrolase_like_2"/>
    <property type="match status" value="1"/>
</dbReference>
<dbReference type="Gene3D" id="3.40.50.1110">
    <property type="entry name" value="SGNH hydrolase"/>
    <property type="match status" value="1"/>
</dbReference>
<keyword evidence="1" id="KW-0732">Signal</keyword>
<gene>
    <name evidence="3" type="ORF">Rhal01_00020</name>
</gene>
<dbReference type="InterPro" id="IPR013830">
    <property type="entry name" value="SGNH_hydro"/>
</dbReference>
<keyword evidence="4" id="KW-1185">Reference proteome</keyword>
<dbReference type="RefSeq" id="WP_346186950.1">
    <property type="nucleotide sequence ID" value="NZ_BAABRL010000001.1"/>
</dbReference>
<feature type="chain" id="PRO_5045039143" description="SGNH hydrolase-type esterase domain-containing protein" evidence="1">
    <location>
        <begin position="22"/>
        <end position="324"/>
    </location>
</feature>
<name>A0ABP9UTR0_9BACT</name>
<dbReference type="Proteomes" id="UP001424741">
    <property type="component" value="Unassembled WGS sequence"/>
</dbReference>
<evidence type="ECO:0000259" key="2">
    <source>
        <dbReference type="Pfam" id="PF13472"/>
    </source>
</evidence>
<sequence length="324" mass="37129">MKPLTKLILFASMLLAPLLTAQTNEETPDYSKRRQLLVEARRIVFLGDSITYQGEYVANFDTWLHAYYPKRKFDIIDLGLPSETVSGLSEKGHANGKFPRPDLHTRLDSVLEKSKPDLIFACYGMNCGIQQPFDEERFQKYKDGILKLKTKAEKSGAKIIFITPPYYDSMVNPNKAYYTEVLAKYSAWLMSQTENDWNVIDLNTAMTKSIMEKRKDDPKYTVQKDAVHPNTEGHWFMTQPILSWFGDHGAAQQASIQEVLSLHRLPASIAKLTLKRMKIKRDAWLTYTGHERPGIPKGMPLEQAEQEAKKITHQIQKLYKVAGQ</sequence>
<evidence type="ECO:0000313" key="4">
    <source>
        <dbReference type="Proteomes" id="UP001424741"/>
    </source>
</evidence>
<dbReference type="PANTHER" id="PTHR30383:SF5">
    <property type="entry name" value="SGNH HYDROLASE-TYPE ESTERASE DOMAIN-CONTAINING PROTEIN"/>
    <property type="match status" value="1"/>
</dbReference>
<accession>A0ABP9UTR0</accession>
<protein>
    <recommendedName>
        <fullName evidence="2">SGNH hydrolase-type esterase domain-containing protein</fullName>
    </recommendedName>
</protein>
<evidence type="ECO:0000256" key="1">
    <source>
        <dbReference type="SAM" id="SignalP"/>
    </source>
</evidence>
<dbReference type="Pfam" id="PF13472">
    <property type="entry name" value="Lipase_GDSL_2"/>
    <property type="match status" value="1"/>
</dbReference>